<reference evidence="3" key="1">
    <citation type="submission" date="2023-06" db="EMBL/GenBank/DDBJ databases">
        <title>Genome-scale phylogeny and comparative genomics of the fungal order Sordariales.</title>
        <authorList>
            <consortium name="Lawrence Berkeley National Laboratory"/>
            <person name="Hensen N."/>
            <person name="Bonometti L."/>
            <person name="Westerberg I."/>
            <person name="Brannstrom I.O."/>
            <person name="Guillou S."/>
            <person name="Cros-Aarteil S."/>
            <person name="Calhoun S."/>
            <person name="Haridas S."/>
            <person name="Kuo A."/>
            <person name="Mondo S."/>
            <person name="Pangilinan J."/>
            <person name="Riley R."/>
            <person name="LaButti K."/>
            <person name="Andreopoulos B."/>
            <person name="Lipzen A."/>
            <person name="Chen C."/>
            <person name="Yanf M."/>
            <person name="Daum C."/>
            <person name="Ng V."/>
            <person name="Clum A."/>
            <person name="Steindorff A."/>
            <person name="Ohm R."/>
            <person name="Martin F."/>
            <person name="Silar P."/>
            <person name="Natvig D."/>
            <person name="Lalanne C."/>
            <person name="Gautier V."/>
            <person name="Ament-velasquez S.L."/>
            <person name="Kruys A."/>
            <person name="Hutchinson M.I."/>
            <person name="Powell A.J."/>
            <person name="Barry K."/>
            <person name="Miller A.N."/>
            <person name="Grigoriev I.V."/>
            <person name="Debuchy R."/>
            <person name="Gladieux P."/>
            <person name="Thoren M.H."/>
            <person name="Johannesson H."/>
        </authorList>
    </citation>
    <scope>NUCLEOTIDE SEQUENCE</scope>
    <source>
        <strain evidence="3">SMH3391-2</strain>
    </source>
</reference>
<dbReference type="InterPro" id="IPR056632">
    <property type="entry name" value="DUF7730"/>
</dbReference>
<sequence length="415" mass="47482">MPSNKLRQAKKARKARKTKTAQAMSLRSQTYSQLQSPLFRLPLELRFMIYTFLFSSTRLSWGLIDYWTAGNMNPSIIWDGDPSDDDDSIQEHTIKLFPKENSLVLLRVCHRVRFEIGDTWLKQVLFSFTSPEAVLDKLTAIPRAVLSKIRHLRVYDRDLELFLPDSASQMQPGHFNIAYALRTLAGLKLDRLTILSDRDVFWTFCTVETVTRFNGWKELHYIHRSDKVVAEYRKNLLFMSPEFLSLVWTERDRPSTEPSVEFRPPLRGEETGGGGNAQVIAAGTGGIPPLGGVQQAPALIPKPEADEAAQDRFGRMHKGGPLARLGVLSEETQIIVKRGKGVDYETKRNAGPADGADFRNITGTMSWKRIKAMSERIRNELFPPSEHRGSFQSVSEPRWEEQEDEYEDPEDHWWM</sequence>
<feature type="domain" description="DUF7730" evidence="2">
    <location>
        <begin position="32"/>
        <end position="165"/>
    </location>
</feature>
<keyword evidence="4" id="KW-1185">Reference proteome</keyword>
<feature type="region of interest" description="Disordered" evidence="1">
    <location>
        <begin position="255"/>
        <end position="279"/>
    </location>
</feature>
<evidence type="ECO:0000256" key="1">
    <source>
        <dbReference type="SAM" id="MobiDB-lite"/>
    </source>
</evidence>
<organism evidence="3 4">
    <name type="scientific">Bombardia bombarda</name>
    <dbReference type="NCBI Taxonomy" id="252184"/>
    <lineage>
        <taxon>Eukaryota</taxon>
        <taxon>Fungi</taxon>
        <taxon>Dikarya</taxon>
        <taxon>Ascomycota</taxon>
        <taxon>Pezizomycotina</taxon>
        <taxon>Sordariomycetes</taxon>
        <taxon>Sordariomycetidae</taxon>
        <taxon>Sordariales</taxon>
        <taxon>Lasiosphaeriaceae</taxon>
        <taxon>Bombardia</taxon>
    </lineage>
</organism>
<dbReference type="AlphaFoldDB" id="A0AA39W9T2"/>
<feature type="compositionally biased region" description="Basic and acidic residues" evidence="1">
    <location>
        <begin position="378"/>
        <end position="389"/>
    </location>
</feature>
<dbReference type="PANTHER" id="PTHR38790">
    <property type="entry name" value="2EXR DOMAIN-CONTAINING PROTEIN-RELATED"/>
    <property type="match status" value="1"/>
</dbReference>
<name>A0AA39W9T2_9PEZI</name>
<dbReference type="EMBL" id="JAULSR010000010">
    <property type="protein sequence ID" value="KAK0610377.1"/>
    <property type="molecule type" value="Genomic_DNA"/>
</dbReference>
<comment type="caution">
    <text evidence="3">The sequence shown here is derived from an EMBL/GenBank/DDBJ whole genome shotgun (WGS) entry which is preliminary data.</text>
</comment>
<evidence type="ECO:0000259" key="2">
    <source>
        <dbReference type="Pfam" id="PF24864"/>
    </source>
</evidence>
<proteinExistence type="predicted"/>
<dbReference type="Pfam" id="PF24864">
    <property type="entry name" value="DUF7730"/>
    <property type="match status" value="1"/>
</dbReference>
<evidence type="ECO:0000313" key="4">
    <source>
        <dbReference type="Proteomes" id="UP001174934"/>
    </source>
</evidence>
<protein>
    <recommendedName>
        <fullName evidence="2">DUF7730 domain-containing protein</fullName>
    </recommendedName>
</protein>
<gene>
    <name evidence="3" type="ORF">B0T17DRAFT_544361</name>
</gene>
<accession>A0AA39W9T2</accession>
<feature type="region of interest" description="Disordered" evidence="1">
    <location>
        <begin position="378"/>
        <end position="415"/>
    </location>
</feature>
<dbReference type="Proteomes" id="UP001174934">
    <property type="component" value="Unassembled WGS sequence"/>
</dbReference>
<feature type="compositionally biased region" description="Acidic residues" evidence="1">
    <location>
        <begin position="401"/>
        <end position="415"/>
    </location>
</feature>
<evidence type="ECO:0000313" key="3">
    <source>
        <dbReference type="EMBL" id="KAK0610377.1"/>
    </source>
</evidence>